<name>A0A2C9LK59_BIOGL</name>
<dbReference type="STRING" id="6526.A0A2C9LK59"/>
<feature type="domain" description="Glycosyl transferase family 1" evidence="2">
    <location>
        <begin position="184"/>
        <end position="340"/>
    </location>
</feature>
<dbReference type="KEGG" id="bgt:106051551"/>
<dbReference type="CDD" id="cd03801">
    <property type="entry name" value="GT4_PimA-like"/>
    <property type="match status" value="1"/>
</dbReference>
<dbReference type="VEuPathDB" id="VectorBase:BGLAX_051039"/>
<dbReference type="InterPro" id="IPR001296">
    <property type="entry name" value="Glyco_trans_1"/>
</dbReference>
<keyword evidence="1" id="KW-0808">Transferase</keyword>
<dbReference type="InterPro" id="IPR052622">
    <property type="entry name" value="Glycosyltransferase_G1"/>
</dbReference>
<dbReference type="Proteomes" id="UP000076420">
    <property type="component" value="Unassembled WGS sequence"/>
</dbReference>
<evidence type="ECO:0000259" key="2">
    <source>
        <dbReference type="Pfam" id="PF00534"/>
    </source>
</evidence>
<dbReference type="SUPFAM" id="SSF53756">
    <property type="entry name" value="UDP-Glycosyltransferase/glycogen phosphorylase"/>
    <property type="match status" value="1"/>
</dbReference>
<dbReference type="AlphaFoldDB" id="A0A2C9LK59"/>
<dbReference type="EnsemblMetazoa" id="BGLB032029-RA">
    <property type="protein sequence ID" value="BGLB032029-PA"/>
    <property type="gene ID" value="BGLB032029"/>
</dbReference>
<dbReference type="VEuPathDB" id="VectorBase:BGLB032029"/>
<evidence type="ECO:0000313" key="3">
    <source>
        <dbReference type="EnsemblMetazoa" id="BGLB032029-PA"/>
    </source>
</evidence>
<organism evidence="3 4">
    <name type="scientific">Biomphalaria glabrata</name>
    <name type="common">Bloodfluke planorb</name>
    <name type="synonym">Freshwater snail</name>
    <dbReference type="NCBI Taxonomy" id="6526"/>
    <lineage>
        <taxon>Eukaryota</taxon>
        <taxon>Metazoa</taxon>
        <taxon>Spiralia</taxon>
        <taxon>Lophotrochozoa</taxon>
        <taxon>Mollusca</taxon>
        <taxon>Gastropoda</taxon>
        <taxon>Heterobranchia</taxon>
        <taxon>Euthyneura</taxon>
        <taxon>Panpulmonata</taxon>
        <taxon>Hygrophila</taxon>
        <taxon>Lymnaeoidea</taxon>
        <taxon>Planorbidae</taxon>
        <taxon>Biomphalaria</taxon>
    </lineage>
</organism>
<reference evidence="3" key="1">
    <citation type="submission" date="2020-05" db="UniProtKB">
        <authorList>
            <consortium name="EnsemblMetazoa"/>
        </authorList>
    </citation>
    <scope>IDENTIFICATION</scope>
    <source>
        <strain evidence="3">BB02</strain>
    </source>
</reference>
<evidence type="ECO:0000256" key="1">
    <source>
        <dbReference type="ARBA" id="ARBA00022676"/>
    </source>
</evidence>
<accession>A0A2C9LK59</accession>
<dbReference type="RefSeq" id="XP_013062194.2">
    <property type="nucleotide sequence ID" value="XM_013206740.2"/>
</dbReference>
<dbReference type="GO" id="GO:0016757">
    <property type="term" value="F:glycosyltransferase activity"/>
    <property type="evidence" value="ECO:0007669"/>
    <property type="project" value="UniProtKB-KW"/>
</dbReference>
<sequence>MDEFQIISHRFPRGMPHTLILLSPLAKRGGNYCTIKRIRNHLKSIGYKCHLEDPKLFQNHDEFVRMVDEDNIGILIGIHALRTGAFMKESNLPYIVILGGTDINEFSKDSHSLDIMTEVIKKAKFVVCFSSTIRDKALALWPNISLSKLALIPQAVHTCVSSFNLMSYLFSQPEVNSLMTSSFQKPVVFSLIGGIRPVKNSTYLIPTFQEWHARDKRILLLIVGPKLDEHYCSTVFEPAVNKRPGVVYIPGLPMEDTHAIMSQSFALVNSSDSEGMCLAILEAMHIGVPVLARNIPGNKAIVQDGVTGLLYDSPQEFIEKAESLTQCPDAYVTLTKNAKEYVHTYHYLEDERKKYVSLVECCIKDILASVSSVAKSVPVHGDITA</sequence>
<keyword evidence="1" id="KW-0328">Glycosyltransferase</keyword>
<gene>
    <name evidence="3" type="primary">106051551</name>
</gene>
<dbReference type="PANTHER" id="PTHR46660">
    <property type="match status" value="1"/>
</dbReference>
<dbReference type="Gene3D" id="3.40.50.2000">
    <property type="entry name" value="Glycogen Phosphorylase B"/>
    <property type="match status" value="2"/>
</dbReference>
<protein>
    <recommendedName>
        <fullName evidence="2">Glycosyl transferase family 1 domain-containing protein</fullName>
    </recommendedName>
</protein>
<dbReference type="PANTHER" id="PTHR46660:SF2">
    <property type="entry name" value="GLYCOSYLTRANSFERASE 1 DOMAIN-CONTAINING PROTEIN 1"/>
    <property type="match status" value="1"/>
</dbReference>
<evidence type="ECO:0000313" key="4">
    <source>
        <dbReference type="Proteomes" id="UP000076420"/>
    </source>
</evidence>
<proteinExistence type="predicted"/>
<dbReference type="Pfam" id="PF00534">
    <property type="entry name" value="Glycos_transf_1"/>
    <property type="match status" value="1"/>
</dbReference>
<dbReference type="OrthoDB" id="512920at2759"/>